<gene>
    <name evidence="2" type="ORF">OTU49_015083</name>
</gene>
<proteinExistence type="predicted"/>
<feature type="compositionally biased region" description="Low complexity" evidence="1">
    <location>
        <begin position="63"/>
        <end position="75"/>
    </location>
</feature>
<feature type="region of interest" description="Disordered" evidence="1">
    <location>
        <begin position="1"/>
        <end position="32"/>
    </location>
</feature>
<organism evidence="2 3">
    <name type="scientific">Cherax quadricarinatus</name>
    <name type="common">Australian red claw crayfish</name>
    <dbReference type="NCBI Taxonomy" id="27406"/>
    <lineage>
        <taxon>Eukaryota</taxon>
        <taxon>Metazoa</taxon>
        <taxon>Ecdysozoa</taxon>
        <taxon>Arthropoda</taxon>
        <taxon>Crustacea</taxon>
        <taxon>Multicrustacea</taxon>
        <taxon>Malacostraca</taxon>
        <taxon>Eumalacostraca</taxon>
        <taxon>Eucarida</taxon>
        <taxon>Decapoda</taxon>
        <taxon>Pleocyemata</taxon>
        <taxon>Astacidea</taxon>
        <taxon>Parastacoidea</taxon>
        <taxon>Parastacidae</taxon>
        <taxon>Cherax</taxon>
    </lineage>
</organism>
<feature type="compositionally biased region" description="Polar residues" evidence="1">
    <location>
        <begin position="1334"/>
        <end position="1345"/>
    </location>
</feature>
<feature type="non-terminal residue" evidence="2">
    <location>
        <position position="1"/>
    </location>
</feature>
<feature type="region of interest" description="Disordered" evidence="1">
    <location>
        <begin position="1329"/>
        <end position="1351"/>
    </location>
</feature>
<feature type="compositionally biased region" description="Polar residues" evidence="1">
    <location>
        <begin position="612"/>
        <end position="627"/>
    </location>
</feature>
<dbReference type="EMBL" id="JARKIK010000007">
    <property type="protein sequence ID" value="KAK8750971.1"/>
    <property type="molecule type" value="Genomic_DNA"/>
</dbReference>
<accession>A0AAW0Y2D6</accession>
<dbReference type="Proteomes" id="UP001445076">
    <property type="component" value="Unassembled WGS sequence"/>
</dbReference>
<name>A0AAW0Y2D6_CHEQU</name>
<feature type="region of interest" description="Disordered" evidence="1">
    <location>
        <begin position="56"/>
        <end position="83"/>
    </location>
</feature>
<comment type="caution">
    <text evidence="2">The sequence shown here is derived from an EMBL/GenBank/DDBJ whole genome shotgun (WGS) entry which is preliminary data.</text>
</comment>
<evidence type="ECO:0000256" key="1">
    <source>
        <dbReference type="SAM" id="MobiDB-lite"/>
    </source>
</evidence>
<feature type="compositionally biased region" description="Basic and acidic residues" evidence="1">
    <location>
        <begin position="1412"/>
        <end position="1424"/>
    </location>
</feature>
<evidence type="ECO:0008006" key="4">
    <source>
        <dbReference type="Google" id="ProtNLM"/>
    </source>
</evidence>
<feature type="region of interest" description="Disordered" evidence="1">
    <location>
        <begin position="104"/>
        <end position="123"/>
    </location>
</feature>
<feature type="region of interest" description="Disordered" evidence="1">
    <location>
        <begin position="1389"/>
        <end position="1424"/>
    </location>
</feature>
<evidence type="ECO:0000313" key="3">
    <source>
        <dbReference type="Proteomes" id="UP001445076"/>
    </source>
</evidence>
<feature type="compositionally biased region" description="Basic residues" evidence="1">
    <location>
        <begin position="1401"/>
        <end position="1411"/>
    </location>
</feature>
<sequence length="1558" mass="173494">RSRDSTKKLLLSTASHSGERKGSSGTTAMFQPPANDIYLCDKCENEFYSLREVQTHEKQCRGDLPSSPVVSSPEPDLVEDEPEPAGQVPFLAYLSLQPAKHTGIEPYMSPRKRSSSSPPRKIPGPMYPRYDSIAISSPLGRFLFSHSKFRNRYQASQHNVMRYERHLHATPHTDFNFSRERCNSRWIVVWRDRKEEQPWFHLYCFTSGQRRERRITINTGLNWRSRRLLRLCRPLKIKLKRLQKRLVDRIMRLGGPTAPCIDLTEECQADNKWIYDGYQTLLPNSNFISSGTASWSNENIQLGTGEDLFTPEASSSGRVAGTMQWLCGLPQITDDVCAPGGSGILHSGGILHNRLSSKYNPDLDLSELNASAAIQQSSLKFIPVSSPGNQHFTSQRLQSAFAQQSHLSQLSKNELGQTSSYPVDGTGFPLKLSSSSSADISLIPLNSPIMHNSSNSKVNSDILKPLSRKKYGICDPQSNVQGLKVSEGSHSDLRTGVKIPSGVRYGSSDYQGQNRHHTPIQTEKMPKGSQNIYSHLVPHISERDSSTVSLDNTSISLSSLTHNATNSIEIIDLSSDDDDIRARGQSEADNAPQQLDGLACYPHTGAKVPDSSDYSLSKNGSSHWSSKQKSHCGAGRVGDLATNGEPPNVPPSIANSPVPRVLFLPNATVPPPVTQGPETKGNSRKRKSKEPPRVGGKMIILDVSNKGVKMSTEREVTDTSPLSKGFVSNVADNQITVIPEEIIPATPEELNSAHLSPLTEATLLKVLNKNGAFGSRKYSHKLSEMFIIDKDISFKSPFNVDEDISFSIPPAKCSNTEYNNTTEPVTPLSTTDAQDKHCTAVEAPGDGIIGSIVNTFNKGVDLLKSVIGIHGSSDTRHKYMGSLTLSENVSCRCHSRMSSVGKSFQEENTAKQSVEVSYSEHSRKEKCLSMEVLKLLGDECRELRCMGLGELRHLNLQDTRLTRRSLERFIPNKARRKNSISLNYCQDLNPTNNCENVTTSRLLSTDNCNFRAITESKISGTSNSYHLGPSVIPRDYIPCTDENGNSSSYLTFDENSYENSPKNVSRQGSFGLYSENTKEYRETIIDNALRENGYSDKNNQNRLVNTSNKLTKSIVHSELPVRDQVETGNKNSDTARGINDVPSMKRRLGNNISTTELLNLAHDEWKEMQHKGFHPVKNITPALMTMGQLKEHRTKLQKCIKKFKISHGNSMFVKELQSLARDSEEISCMGLHHSKFVNPEVKKVLKNTQCETVEGKVRDGVEVSVMSQSDVRPEFMGETAEECGALQAQIPAPEESQIDKCSDKYDNVPLVRSTAEKNSAANSLSIKTGKVEVSESTAQPKAQSTKPRRFKSLHRELTNLGKDEYKELRGTGFHPSDFVGLEDVKYLNTSSDEDDPPIYHSKTKSPNRHRSEKVQNSDTRGRKTSEKLVKMNRELSGLLSDECKELKRIGRCLLKSSSHFRRHSHLGSIKRLVGERDYRTTRSTLPTASVKPSLPILLKSGIRGSPTKTRMRCQARSTRSQSNVVSSYEVYTIRNSHRQILRTETAMCVLNYILPVIH</sequence>
<keyword evidence="3" id="KW-1185">Reference proteome</keyword>
<feature type="region of interest" description="Disordered" evidence="1">
    <location>
        <begin position="491"/>
        <end position="525"/>
    </location>
</feature>
<feature type="region of interest" description="Disordered" evidence="1">
    <location>
        <begin position="580"/>
        <end position="695"/>
    </location>
</feature>
<reference evidence="2 3" key="1">
    <citation type="journal article" date="2024" name="BMC Genomics">
        <title>Genome assembly of redclaw crayfish (Cherax quadricarinatus) provides insights into its immune adaptation and hypoxia tolerance.</title>
        <authorList>
            <person name="Liu Z."/>
            <person name="Zheng J."/>
            <person name="Li H."/>
            <person name="Fang K."/>
            <person name="Wang S."/>
            <person name="He J."/>
            <person name="Zhou D."/>
            <person name="Weng S."/>
            <person name="Chi M."/>
            <person name="Gu Z."/>
            <person name="He J."/>
            <person name="Li F."/>
            <person name="Wang M."/>
        </authorList>
    </citation>
    <scope>NUCLEOTIDE SEQUENCE [LARGE SCALE GENOMIC DNA]</scope>
    <source>
        <strain evidence="2">ZL_2023a</strain>
    </source>
</reference>
<protein>
    <recommendedName>
        <fullName evidence="4">C2H2-type domain-containing protein</fullName>
    </recommendedName>
</protein>
<evidence type="ECO:0000313" key="2">
    <source>
        <dbReference type="EMBL" id="KAK8750971.1"/>
    </source>
</evidence>